<dbReference type="Proteomes" id="UP000504631">
    <property type="component" value="Unplaced"/>
</dbReference>
<evidence type="ECO:0000313" key="1">
    <source>
        <dbReference type="Proteomes" id="UP000504631"/>
    </source>
</evidence>
<dbReference type="RefSeq" id="XP_033345610.1">
    <property type="nucleotide sequence ID" value="XM_033489719.1"/>
</dbReference>
<reference evidence="2" key="1">
    <citation type="submission" date="2025-08" db="UniProtKB">
        <authorList>
            <consortium name="RefSeq"/>
        </authorList>
    </citation>
    <scope>IDENTIFICATION</scope>
    <source>
        <tissue evidence="2">Muscle</tissue>
    </source>
</reference>
<dbReference type="AlphaFoldDB" id="A0A6J3JZM1"/>
<sequence>MFFRLQKNLHVCEILFVGDLDLHKYPLPLMLLLKIRPDTVRSWLFVESSAHPTRLYLLLLHGDSMRGSIDPGVPYIRGRVIGSRETAGRPIFYLIRGELSRWKQWYKGERANQIKHWLVPRE</sequence>
<dbReference type="KEGG" id="bvk:117231345"/>
<dbReference type="GeneID" id="117231345"/>
<gene>
    <name evidence="2" type="primary">LOC117231345</name>
</gene>
<name>A0A6J3JZM1_9HYME</name>
<organism evidence="1 2">
    <name type="scientific">Bombus vosnesenskii</name>
    <dbReference type="NCBI Taxonomy" id="207650"/>
    <lineage>
        <taxon>Eukaryota</taxon>
        <taxon>Metazoa</taxon>
        <taxon>Ecdysozoa</taxon>
        <taxon>Arthropoda</taxon>
        <taxon>Hexapoda</taxon>
        <taxon>Insecta</taxon>
        <taxon>Pterygota</taxon>
        <taxon>Neoptera</taxon>
        <taxon>Endopterygota</taxon>
        <taxon>Hymenoptera</taxon>
        <taxon>Apocrita</taxon>
        <taxon>Aculeata</taxon>
        <taxon>Apoidea</taxon>
        <taxon>Anthophila</taxon>
        <taxon>Apidae</taxon>
        <taxon>Bombus</taxon>
        <taxon>Pyrobombus</taxon>
    </lineage>
</organism>
<accession>A0A6J3JZM1</accession>
<keyword evidence="1" id="KW-1185">Reference proteome</keyword>
<evidence type="ECO:0000313" key="2">
    <source>
        <dbReference type="RefSeq" id="XP_033345610.1"/>
    </source>
</evidence>
<proteinExistence type="predicted"/>
<protein>
    <submittedName>
        <fullName evidence="2">Uncharacterized protein LOC117231345</fullName>
    </submittedName>
</protein>